<proteinExistence type="predicted"/>
<dbReference type="EnsemblMetazoa" id="XM_011410023.2">
    <property type="protein sequence ID" value="XP_011408325.1"/>
    <property type="gene ID" value="LOC105315390"/>
</dbReference>
<dbReference type="KEGG" id="aqu:105315390"/>
<feature type="compositionally biased region" description="Polar residues" evidence="2">
    <location>
        <begin position="519"/>
        <end position="530"/>
    </location>
</feature>
<gene>
    <name evidence="3" type="primary">105315390</name>
</gene>
<sequence>MSGSGRFKLSPSEQKALLQKEMRERRKIRLLQVREQEKEFARQMRNNVRLKKEEERKILEQHIKDNLVREHEEKLRQLEETLTARRQQVGQAQRDAQNIEQEERRLQELRLLLSSQQRALAKKRQALAMQELIDSQLMKRAEKDNSVLTRNQALATEKERAKLMSTRKLKTPSLLIMDLEANPSSNFSTRRVQGVEGFASTYFHLPDNLVHREATATPYEINAIQAAEQALMEEEEHQRQQTVMRDEQQVKAQLRHKHALAQVKLEKDKTALLKDLSLLAREDRTHRQEILQHLPTNLFQPVQQRIEEREMRQYELEHEFEKLLTKTRQTSMMKSVEIERKGGGRTAGGATEITLPGRDSCSPSPVKSDNMSTTHCTPPPPPPPIATKKDPLDLTIQSLTPSTFQSMSITEPREKEGNSKGRDPNNEDEEEEGPSLTISTIRPPKDTTTTSSTSQSTNISKLVGLIRTQQDAWYKRSLDESSPSNDVSSVSEARGEEKTSQSLSISALSSSHQGPLDSSAHNTTATSPATSRDIDKATSTSSSSPSPSSSPPELTIETIEETEEEEDNSINEAPLQQPAAYYPIYYYPTAAYQQQHSSQPTPAMMYTPLATYPPPVVYTQYPTNQTLTSSITIPPPSLLQADIRETDDRTISPDIKRSSTEPFEPPLLYSEMQSHSVVHSTVPENITTVPVATHSTSPTTQHNLSLMIGGSGTVPGSNVTHSPHVRTSPDLSLTLSPHTPPVIASANSSTPVASEGDRQERNEFIQSLLVSLQDSRADSPEESPLPVQDRAGSSVNTTPLLRSTSVQTNVLIHSPPSPSLSSSLSLQEAFKSRKQSFIKQSQTRVSDIGKKSKERVNQTKKSKSAKLVTFSSPVLQEERENAIKHTPPSIHKGSSWPAMPSKVSSREAQEKNRDDQRQKENREKAKLFCQMLRNKIKQRQDSS</sequence>
<feature type="compositionally biased region" description="Basic and acidic residues" evidence="2">
    <location>
        <begin position="847"/>
        <end position="857"/>
    </location>
</feature>
<feature type="region of interest" description="Disordered" evidence="2">
    <location>
        <begin position="713"/>
        <end position="758"/>
    </location>
</feature>
<feature type="compositionally biased region" description="Low complexity" evidence="2">
    <location>
        <begin position="538"/>
        <end position="555"/>
    </location>
</feature>
<feature type="region of interest" description="Disordered" evidence="2">
    <location>
        <begin position="879"/>
        <end position="926"/>
    </location>
</feature>
<feature type="region of interest" description="Disordered" evidence="2">
    <location>
        <begin position="339"/>
        <end position="555"/>
    </location>
</feature>
<feature type="coiled-coil region" evidence="1">
    <location>
        <begin position="33"/>
        <end position="126"/>
    </location>
</feature>
<protein>
    <submittedName>
        <fullName evidence="3">Uncharacterized protein</fullName>
    </submittedName>
</protein>
<dbReference type="eggNOG" id="ENOG502QSZR">
    <property type="taxonomic scope" value="Eukaryota"/>
</dbReference>
<accession>A0A1X7VQE2</accession>
<organism evidence="3">
    <name type="scientific">Amphimedon queenslandica</name>
    <name type="common">Sponge</name>
    <dbReference type="NCBI Taxonomy" id="400682"/>
    <lineage>
        <taxon>Eukaryota</taxon>
        <taxon>Metazoa</taxon>
        <taxon>Porifera</taxon>
        <taxon>Demospongiae</taxon>
        <taxon>Heteroscleromorpha</taxon>
        <taxon>Haplosclerida</taxon>
        <taxon>Niphatidae</taxon>
        <taxon>Amphimedon</taxon>
    </lineage>
</organism>
<dbReference type="OrthoDB" id="6359887at2759"/>
<evidence type="ECO:0000313" key="3">
    <source>
        <dbReference type="EnsemblMetazoa" id="Aqu2.1.42297_001"/>
    </source>
</evidence>
<evidence type="ECO:0000256" key="1">
    <source>
        <dbReference type="SAM" id="Coils"/>
    </source>
</evidence>
<dbReference type="AlphaFoldDB" id="A0A1X7VQE2"/>
<feature type="compositionally biased region" description="Low complexity" evidence="2">
    <location>
        <begin position="500"/>
        <end position="511"/>
    </location>
</feature>
<keyword evidence="1" id="KW-0175">Coiled coil</keyword>
<dbReference type="InParanoid" id="A0A1X7VQE2"/>
<feature type="compositionally biased region" description="Basic and acidic residues" evidence="2">
    <location>
        <begin position="904"/>
        <end position="926"/>
    </location>
</feature>
<feature type="region of interest" description="Disordered" evidence="2">
    <location>
        <begin position="835"/>
        <end position="865"/>
    </location>
</feature>
<feature type="compositionally biased region" description="Polar residues" evidence="2">
    <location>
        <begin position="395"/>
        <end position="409"/>
    </location>
</feature>
<reference evidence="3" key="2">
    <citation type="submission" date="2017-05" db="UniProtKB">
        <authorList>
            <consortium name="EnsemblMetazoa"/>
        </authorList>
    </citation>
    <scope>IDENTIFICATION</scope>
</reference>
<reference evidence="4" key="1">
    <citation type="journal article" date="2010" name="Nature">
        <title>The Amphimedon queenslandica genome and the evolution of animal complexity.</title>
        <authorList>
            <person name="Srivastava M."/>
            <person name="Simakov O."/>
            <person name="Chapman J."/>
            <person name="Fahey B."/>
            <person name="Gauthier M.E."/>
            <person name="Mitros T."/>
            <person name="Richards G.S."/>
            <person name="Conaco C."/>
            <person name="Dacre M."/>
            <person name="Hellsten U."/>
            <person name="Larroux C."/>
            <person name="Putnam N.H."/>
            <person name="Stanke M."/>
            <person name="Adamska M."/>
            <person name="Darling A."/>
            <person name="Degnan S.M."/>
            <person name="Oakley T.H."/>
            <person name="Plachetzki D.C."/>
            <person name="Zhai Y."/>
            <person name="Adamski M."/>
            <person name="Calcino A."/>
            <person name="Cummins S.F."/>
            <person name="Goodstein D.M."/>
            <person name="Harris C."/>
            <person name="Jackson D.J."/>
            <person name="Leys S.P."/>
            <person name="Shu S."/>
            <person name="Woodcroft B.J."/>
            <person name="Vervoort M."/>
            <person name="Kosik K.S."/>
            <person name="Manning G."/>
            <person name="Degnan B.M."/>
            <person name="Rokhsar D.S."/>
        </authorList>
    </citation>
    <scope>NUCLEOTIDE SEQUENCE [LARGE SCALE GENOMIC DNA]</scope>
</reference>
<keyword evidence="4" id="KW-1185">Reference proteome</keyword>
<feature type="compositionally biased region" description="Polar residues" evidence="2">
    <location>
        <begin position="361"/>
        <end position="376"/>
    </location>
</feature>
<evidence type="ECO:0000313" key="4">
    <source>
        <dbReference type="Proteomes" id="UP000007879"/>
    </source>
</evidence>
<dbReference type="EnsemblMetazoa" id="Aqu2.1.42297_001">
    <property type="protein sequence ID" value="Aqu2.1.42297_001"/>
    <property type="gene ID" value="Aqu2.1.42297"/>
</dbReference>
<feature type="compositionally biased region" description="Basic and acidic residues" evidence="2">
    <location>
        <begin position="411"/>
        <end position="425"/>
    </location>
</feature>
<dbReference type="Proteomes" id="UP000007879">
    <property type="component" value="Unassembled WGS sequence"/>
</dbReference>
<feature type="compositionally biased region" description="Polar residues" evidence="2">
    <location>
        <begin position="835"/>
        <end position="845"/>
    </location>
</feature>
<feature type="region of interest" description="Disordered" evidence="2">
    <location>
        <begin position="773"/>
        <end position="797"/>
    </location>
</feature>
<feature type="compositionally biased region" description="Low complexity" evidence="2">
    <location>
        <begin position="447"/>
        <end position="457"/>
    </location>
</feature>
<name>A0A1X7VQE2_AMPQE</name>
<feature type="compositionally biased region" description="Low complexity" evidence="2">
    <location>
        <begin position="480"/>
        <end position="492"/>
    </location>
</feature>
<evidence type="ECO:0000256" key="2">
    <source>
        <dbReference type="SAM" id="MobiDB-lite"/>
    </source>
</evidence>